<evidence type="ECO:0000313" key="4">
    <source>
        <dbReference type="Proteomes" id="UP000001292"/>
    </source>
</evidence>
<organism evidence="4">
    <name type="scientific">Drosophila sechellia</name>
    <name type="common">Fruit fly</name>
    <dbReference type="NCBI Taxonomy" id="7238"/>
    <lineage>
        <taxon>Eukaryota</taxon>
        <taxon>Metazoa</taxon>
        <taxon>Ecdysozoa</taxon>
        <taxon>Arthropoda</taxon>
        <taxon>Hexapoda</taxon>
        <taxon>Insecta</taxon>
        <taxon>Pterygota</taxon>
        <taxon>Neoptera</taxon>
        <taxon>Endopterygota</taxon>
        <taxon>Diptera</taxon>
        <taxon>Brachycera</taxon>
        <taxon>Muscomorpha</taxon>
        <taxon>Ephydroidea</taxon>
        <taxon>Drosophilidae</taxon>
        <taxon>Drosophila</taxon>
        <taxon>Sophophora</taxon>
    </lineage>
</organism>
<dbReference type="EMBL" id="CH480826">
    <property type="protein sequence ID" value="EDW44475.1"/>
    <property type="molecule type" value="Genomic_DNA"/>
</dbReference>
<feature type="compositionally biased region" description="Basic residues" evidence="1">
    <location>
        <begin position="358"/>
        <end position="367"/>
    </location>
</feature>
<keyword evidence="2" id="KW-0732">Signal</keyword>
<evidence type="ECO:0000256" key="1">
    <source>
        <dbReference type="SAM" id="MobiDB-lite"/>
    </source>
</evidence>
<protein>
    <submittedName>
        <fullName evidence="3">GM22091</fullName>
    </submittedName>
</protein>
<proteinExistence type="predicted"/>
<dbReference type="HOGENOM" id="CLU_033479_0_0_1"/>
<feature type="region of interest" description="Disordered" evidence="1">
    <location>
        <begin position="346"/>
        <end position="385"/>
    </location>
</feature>
<evidence type="ECO:0000256" key="2">
    <source>
        <dbReference type="SAM" id="SignalP"/>
    </source>
</evidence>
<evidence type="ECO:0000313" key="3">
    <source>
        <dbReference type="EMBL" id="EDW44475.1"/>
    </source>
</evidence>
<keyword evidence="4" id="KW-1185">Reference proteome</keyword>
<feature type="chain" id="PRO_5002806768" evidence="2">
    <location>
        <begin position="24"/>
        <end position="583"/>
    </location>
</feature>
<sequence length="583" mass="66449">MRLYFTFFGISIVFLAPLLQILAIHSTGNCTFAKNVTLKFVCKGNVPKDMYTMFRDNRAPPDTPYSVWQTEEGGSVLLVSFYTTMFPNYDTINLQEGEMDLGQFFLATKGRNTNILLFVTPSTLHCFPFGLRYTNELKRHCLGQDISEGGVLTKNPIIHYGSLSIKTPDLPKSDATSPTMTRKLWLLPIALLLASSEASFDSCHFMLENEIPFTLVCKAEYSTDLKLNYRDIWLSADVPYWLWWRRLPSVEMLISFYESPISACENVSLSLNCLHCADSNELGIHIRPESIHCFDFSFSYVRDLMKHCGLSPATKFDRVAILYARRVPNPMPVRLSSARSLNNKWIDRPSLRPPQHTKQPKHHRHSLRPVCSPPPSTTTLPPPQLKPHPPCPLFRPVPFLLLLLILGPVPAACKDQNCTFLEGYILQYVCHSSYIEEIRLQHKDRIPAIGTPYAIWKRPDTHDPSYLLISFYDSPLFSCYTVVMHKGKFYCDGRNFIEPNTEVEQMHCLNYPFHYTLHLYNACAKKPCSEGSPPIAVAIAYMKSNIRRTSEAVPRVKRTAAVPLLVPIIPLLLSRYFGILLCQ</sequence>
<feature type="signal peptide" evidence="2">
    <location>
        <begin position="1"/>
        <end position="23"/>
    </location>
</feature>
<accession>B4IB12</accession>
<name>B4IB12_DROSE</name>
<dbReference type="AlphaFoldDB" id="B4IB12"/>
<reference evidence="3 4" key="1">
    <citation type="journal article" date="2007" name="Nature">
        <title>Evolution of genes and genomes on the Drosophila phylogeny.</title>
        <authorList>
            <consortium name="Drosophila 12 Genomes Consortium"/>
            <person name="Clark A.G."/>
            <person name="Eisen M.B."/>
            <person name="Smith D.R."/>
            <person name="Bergman C.M."/>
            <person name="Oliver B."/>
            <person name="Markow T.A."/>
            <person name="Kaufman T.C."/>
            <person name="Kellis M."/>
            <person name="Gelbart W."/>
            <person name="Iyer V.N."/>
            <person name="Pollard D.A."/>
            <person name="Sackton T.B."/>
            <person name="Larracuente A.M."/>
            <person name="Singh N.D."/>
            <person name="Abad J.P."/>
            <person name="Abt D.N."/>
            <person name="Adryan B."/>
            <person name="Aguade M."/>
            <person name="Akashi H."/>
            <person name="Anderson W.W."/>
            <person name="Aquadro C.F."/>
            <person name="Ardell D.H."/>
            <person name="Arguello R."/>
            <person name="Artieri C.G."/>
            <person name="Barbash D.A."/>
            <person name="Barker D."/>
            <person name="Barsanti P."/>
            <person name="Batterham P."/>
            <person name="Batzoglou S."/>
            <person name="Begun D."/>
            <person name="Bhutkar A."/>
            <person name="Blanco E."/>
            <person name="Bosak S.A."/>
            <person name="Bradley R.K."/>
            <person name="Brand A.D."/>
            <person name="Brent M.R."/>
            <person name="Brooks A.N."/>
            <person name="Brown R.H."/>
            <person name="Butlin R.K."/>
            <person name="Caggese C."/>
            <person name="Calvi B.R."/>
            <person name="Bernardo de Carvalho A."/>
            <person name="Caspi A."/>
            <person name="Castrezana S."/>
            <person name="Celniker S.E."/>
            <person name="Chang J.L."/>
            <person name="Chapple C."/>
            <person name="Chatterji S."/>
            <person name="Chinwalla A."/>
            <person name="Civetta A."/>
            <person name="Clifton S.W."/>
            <person name="Comeron J.M."/>
            <person name="Costello J.C."/>
            <person name="Coyne J.A."/>
            <person name="Daub J."/>
            <person name="David R.G."/>
            <person name="Delcher A.L."/>
            <person name="Delehaunty K."/>
            <person name="Do C.B."/>
            <person name="Ebling H."/>
            <person name="Edwards K."/>
            <person name="Eickbush T."/>
            <person name="Evans J.D."/>
            <person name="Filipski A."/>
            <person name="Findeiss S."/>
            <person name="Freyhult E."/>
            <person name="Fulton L."/>
            <person name="Fulton R."/>
            <person name="Garcia A.C."/>
            <person name="Gardiner A."/>
            <person name="Garfield D.A."/>
            <person name="Garvin B.E."/>
            <person name="Gibson G."/>
            <person name="Gilbert D."/>
            <person name="Gnerre S."/>
            <person name="Godfrey J."/>
            <person name="Good R."/>
            <person name="Gotea V."/>
            <person name="Gravely B."/>
            <person name="Greenberg A.J."/>
            <person name="Griffiths-Jones S."/>
            <person name="Gross S."/>
            <person name="Guigo R."/>
            <person name="Gustafson E.A."/>
            <person name="Haerty W."/>
            <person name="Hahn M.W."/>
            <person name="Halligan D.L."/>
            <person name="Halpern A.L."/>
            <person name="Halter G.M."/>
            <person name="Han M.V."/>
            <person name="Heger A."/>
            <person name="Hillier L."/>
            <person name="Hinrichs A.S."/>
            <person name="Holmes I."/>
            <person name="Hoskins R.A."/>
            <person name="Hubisz M.J."/>
            <person name="Hultmark D."/>
            <person name="Huntley M.A."/>
            <person name="Jaffe D.B."/>
            <person name="Jagadeeshan S."/>
            <person name="Jeck W.R."/>
            <person name="Johnson J."/>
            <person name="Jones C.D."/>
            <person name="Jordan W.C."/>
            <person name="Karpen G.H."/>
            <person name="Kataoka E."/>
            <person name="Keightley P.D."/>
            <person name="Kheradpour P."/>
            <person name="Kirkness E.F."/>
            <person name="Koerich L.B."/>
            <person name="Kristiansen K."/>
            <person name="Kudrna D."/>
            <person name="Kulathinal R.J."/>
            <person name="Kumar S."/>
            <person name="Kwok R."/>
            <person name="Lander E."/>
            <person name="Langley C.H."/>
            <person name="Lapoint R."/>
            <person name="Lazzaro B.P."/>
            <person name="Lee S.J."/>
            <person name="Levesque L."/>
            <person name="Li R."/>
            <person name="Lin C.F."/>
            <person name="Lin M.F."/>
            <person name="Lindblad-Toh K."/>
            <person name="Llopart A."/>
            <person name="Long M."/>
            <person name="Low L."/>
            <person name="Lozovsky E."/>
            <person name="Lu J."/>
            <person name="Luo M."/>
            <person name="Machado C.A."/>
            <person name="Makalowski W."/>
            <person name="Marzo M."/>
            <person name="Matsuda M."/>
            <person name="Matzkin L."/>
            <person name="McAllister B."/>
            <person name="McBride C.S."/>
            <person name="McKernan B."/>
            <person name="McKernan K."/>
            <person name="Mendez-Lago M."/>
            <person name="Minx P."/>
            <person name="Mollenhauer M.U."/>
            <person name="Montooth K."/>
            <person name="Mount S.M."/>
            <person name="Mu X."/>
            <person name="Myers E."/>
            <person name="Negre B."/>
            <person name="Newfeld S."/>
            <person name="Nielsen R."/>
            <person name="Noor M.A."/>
            <person name="O'Grady P."/>
            <person name="Pachter L."/>
            <person name="Papaceit M."/>
            <person name="Parisi M.J."/>
            <person name="Parisi M."/>
            <person name="Parts L."/>
            <person name="Pedersen J.S."/>
            <person name="Pesole G."/>
            <person name="Phillippy A.M."/>
            <person name="Ponting C.P."/>
            <person name="Pop M."/>
            <person name="Porcelli D."/>
            <person name="Powell J.R."/>
            <person name="Prohaska S."/>
            <person name="Pruitt K."/>
            <person name="Puig M."/>
            <person name="Quesneville H."/>
            <person name="Ram K.R."/>
            <person name="Rand D."/>
            <person name="Rasmussen M.D."/>
            <person name="Reed L.K."/>
            <person name="Reenan R."/>
            <person name="Reily A."/>
            <person name="Remington K.A."/>
            <person name="Rieger T.T."/>
            <person name="Ritchie M.G."/>
            <person name="Robin C."/>
            <person name="Rogers Y.H."/>
            <person name="Rohde C."/>
            <person name="Rozas J."/>
            <person name="Rubenfield M.J."/>
            <person name="Ruiz A."/>
            <person name="Russo S."/>
            <person name="Salzberg S.L."/>
            <person name="Sanchez-Gracia A."/>
            <person name="Saranga D.J."/>
            <person name="Sato H."/>
            <person name="Schaeffer S.W."/>
            <person name="Schatz M.C."/>
            <person name="Schlenke T."/>
            <person name="Schwartz R."/>
            <person name="Segarra C."/>
            <person name="Singh R.S."/>
            <person name="Sirot L."/>
            <person name="Sirota M."/>
            <person name="Sisneros N.B."/>
            <person name="Smith C.D."/>
            <person name="Smith T.F."/>
            <person name="Spieth J."/>
            <person name="Stage D.E."/>
            <person name="Stark A."/>
            <person name="Stephan W."/>
            <person name="Strausberg R.L."/>
            <person name="Strempel S."/>
            <person name="Sturgill D."/>
            <person name="Sutton G."/>
            <person name="Sutton G.G."/>
            <person name="Tao W."/>
            <person name="Teichmann S."/>
            <person name="Tobari Y.N."/>
            <person name="Tomimura Y."/>
            <person name="Tsolas J.M."/>
            <person name="Valente V.L."/>
            <person name="Venter E."/>
            <person name="Venter J.C."/>
            <person name="Vicario S."/>
            <person name="Vieira F.G."/>
            <person name="Vilella A.J."/>
            <person name="Villasante A."/>
            <person name="Walenz B."/>
            <person name="Wang J."/>
            <person name="Wasserman M."/>
            <person name="Watts T."/>
            <person name="Wilson D."/>
            <person name="Wilson R.K."/>
            <person name="Wing R.A."/>
            <person name="Wolfner M.F."/>
            <person name="Wong A."/>
            <person name="Wong G.K."/>
            <person name="Wu C.I."/>
            <person name="Wu G."/>
            <person name="Yamamoto D."/>
            <person name="Yang H.P."/>
            <person name="Yang S.P."/>
            <person name="Yorke J.A."/>
            <person name="Yoshida K."/>
            <person name="Zdobnov E."/>
            <person name="Zhang P."/>
            <person name="Zhang Y."/>
            <person name="Zimin A.V."/>
            <person name="Baldwin J."/>
            <person name="Abdouelleil A."/>
            <person name="Abdulkadir J."/>
            <person name="Abebe A."/>
            <person name="Abera B."/>
            <person name="Abreu J."/>
            <person name="Acer S.C."/>
            <person name="Aftuck L."/>
            <person name="Alexander A."/>
            <person name="An P."/>
            <person name="Anderson E."/>
            <person name="Anderson S."/>
            <person name="Arachi H."/>
            <person name="Azer M."/>
            <person name="Bachantsang P."/>
            <person name="Barry A."/>
            <person name="Bayul T."/>
            <person name="Berlin A."/>
            <person name="Bessette D."/>
            <person name="Bloom T."/>
            <person name="Blye J."/>
            <person name="Boguslavskiy L."/>
            <person name="Bonnet C."/>
            <person name="Boukhgalter B."/>
            <person name="Bourzgui I."/>
            <person name="Brown A."/>
            <person name="Cahill P."/>
            <person name="Channer S."/>
            <person name="Cheshatsang Y."/>
            <person name="Chuda L."/>
            <person name="Citroen M."/>
            <person name="Collymore A."/>
            <person name="Cooke P."/>
            <person name="Costello M."/>
            <person name="D'Aco K."/>
            <person name="Daza R."/>
            <person name="De Haan G."/>
            <person name="DeGray S."/>
            <person name="DeMaso C."/>
            <person name="Dhargay N."/>
            <person name="Dooley K."/>
            <person name="Dooley E."/>
            <person name="Doricent M."/>
            <person name="Dorje P."/>
            <person name="Dorjee K."/>
            <person name="Dupes A."/>
            <person name="Elong R."/>
            <person name="Falk J."/>
            <person name="Farina A."/>
            <person name="Faro S."/>
            <person name="Ferguson D."/>
            <person name="Fisher S."/>
            <person name="Foley C.D."/>
            <person name="Franke A."/>
            <person name="Friedrich D."/>
            <person name="Gadbois L."/>
            <person name="Gearin G."/>
            <person name="Gearin C.R."/>
            <person name="Giannoukos G."/>
            <person name="Goode T."/>
            <person name="Graham J."/>
            <person name="Grandbois E."/>
            <person name="Grewal S."/>
            <person name="Gyaltsen K."/>
            <person name="Hafez N."/>
            <person name="Hagos B."/>
            <person name="Hall J."/>
            <person name="Henson C."/>
            <person name="Hollinger A."/>
            <person name="Honan T."/>
            <person name="Huard M.D."/>
            <person name="Hughes L."/>
            <person name="Hurhula B."/>
            <person name="Husby M.E."/>
            <person name="Kamat A."/>
            <person name="Kanga B."/>
            <person name="Kashin S."/>
            <person name="Khazanovich D."/>
            <person name="Kisner P."/>
            <person name="Lance K."/>
            <person name="Lara M."/>
            <person name="Lee W."/>
            <person name="Lennon N."/>
            <person name="Letendre F."/>
            <person name="LeVine R."/>
            <person name="Lipovsky A."/>
            <person name="Liu X."/>
            <person name="Liu J."/>
            <person name="Liu S."/>
            <person name="Lokyitsang T."/>
            <person name="Lokyitsang Y."/>
            <person name="Lubonja R."/>
            <person name="Lui A."/>
            <person name="MacDonald P."/>
            <person name="Magnisalis V."/>
            <person name="Maru K."/>
            <person name="Matthews C."/>
            <person name="McCusker W."/>
            <person name="McDonough S."/>
            <person name="Mehta T."/>
            <person name="Meldrim J."/>
            <person name="Meneus L."/>
            <person name="Mihai O."/>
            <person name="Mihalev A."/>
            <person name="Mihova T."/>
            <person name="Mittelman R."/>
            <person name="Mlenga V."/>
            <person name="Montmayeur A."/>
            <person name="Mulrain L."/>
            <person name="Navidi A."/>
            <person name="Naylor J."/>
            <person name="Negash T."/>
            <person name="Nguyen T."/>
            <person name="Nguyen N."/>
            <person name="Nicol R."/>
            <person name="Norbu C."/>
            <person name="Norbu N."/>
            <person name="Novod N."/>
            <person name="O'Neill B."/>
            <person name="Osman S."/>
            <person name="Markiewicz E."/>
            <person name="Oyono O.L."/>
            <person name="Patti C."/>
            <person name="Phunkhang P."/>
            <person name="Pierre F."/>
            <person name="Priest M."/>
            <person name="Raghuraman S."/>
            <person name="Rege F."/>
            <person name="Reyes R."/>
            <person name="Rise C."/>
            <person name="Rogov P."/>
            <person name="Ross K."/>
            <person name="Ryan E."/>
            <person name="Settipalli S."/>
            <person name="Shea T."/>
            <person name="Sherpa N."/>
            <person name="Shi L."/>
            <person name="Shih D."/>
            <person name="Sparrow T."/>
            <person name="Spaulding J."/>
            <person name="Stalker J."/>
            <person name="Stange-Thomann N."/>
            <person name="Stavropoulos S."/>
            <person name="Stone C."/>
            <person name="Strader C."/>
            <person name="Tesfaye S."/>
            <person name="Thomson T."/>
            <person name="Thoulutsang Y."/>
            <person name="Thoulutsang D."/>
            <person name="Topham K."/>
            <person name="Topping I."/>
            <person name="Tsamla T."/>
            <person name="Vassiliev H."/>
            <person name="Vo A."/>
            <person name="Wangchuk T."/>
            <person name="Wangdi T."/>
            <person name="Weiand M."/>
            <person name="Wilkinson J."/>
            <person name="Wilson A."/>
            <person name="Yadav S."/>
            <person name="Young G."/>
            <person name="Yu Q."/>
            <person name="Zembek L."/>
            <person name="Zhong D."/>
            <person name="Zimmer A."/>
            <person name="Zwirko Z."/>
            <person name="Jaffe D.B."/>
            <person name="Alvarez P."/>
            <person name="Brockman W."/>
            <person name="Butler J."/>
            <person name="Chin C."/>
            <person name="Gnerre S."/>
            <person name="Grabherr M."/>
            <person name="Kleber M."/>
            <person name="Mauceli E."/>
            <person name="MacCallum I."/>
        </authorList>
    </citation>
    <scope>NUCLEOTIDE SEQUENCE [LARGE SCALE GENOMIC DNA]</scope>
    <source>
        <strain evidence="4">Rob3c / Tucson 14021-0248.25</strain>
    </source>
</reference>
<feature type="compositionally biased region" description="Pro residues" evidence="1">
    <location>
        <begin position="371"/>
        <end position="385"/>
    </location>
</feature>
<gene>
    <name evidence="3" type="primary">Dsec\GM22091</name>
    <name evidence="3" type="ORF">Dsec_GM22091</name>
</gene>
<dbReference type="OMA" id="AQLHCIN"/>
<dbReference type="Proteomes" id="UP000001292">
    <property type="component" value="Unassembled WGS sequence"/>
</dbReference>
<dbReference type="PhylomeDB" id="B4IB12"/>